<accession>A0A495VQE3</accession>
<dbReference type="AlphaFoldDB" id="A0A495VQE3"/>
<proteinExistence type="predicted"/>
<organism evidence="1 2">
    <name type="scientific">Coprobacter fastidiosus NSB1 = JCM 33896</name>
    <dbReference type="NCBI Taxonomy" id="1349822"/>
    <lineage>
        <taxon>Bacteria</taxon>
        <taxon>Pseudomonadati</taxon>
        <taxon>Bacteroidota</taxon>
        <taxon>Bacteroidia</taxon>
        <taxon>Bacteroidales</taxon>
        <taxon>Barnesiellaceae</taxon>
        <taxon>Coprobacter</taxon>
    </lineage>
</organism>
<dbReference type="EMBL" id="RBXN01000005">
    <property type="protein sequence ID" value="RKT51492.1"/>
    <property type="molecule type" value="Genomic_DNA"/>
</dbReference>
<reference evidence="1 2" key="1">
    <citation type="submission" date="2018-10" db="EMBL/GenBank/DDBJ databases">
        <title>Genomic Encyclopedia of Archaeal and Bacterial Type Strains, Phase II (KMG-II): from individual species to whole genera.</title>
        <authorList>
            <person name="Goeker M."/>
        </authorList>
    </citation>
    <scope>NUCLEOTIDE SEQUENCE [LARGE SCALE GENOMIC DNA]</scope>
    <source>
        <strain evidence="1 2">NSB1</strain>
    </source>
</reference>
<name>A0A495VQE3_9BACT</name>
<keyword evidence="2" id="KW-1185">Reference proteome</keyword>
<evidence type="ECO:0000313" key="1">
    <source>
        <dbReference type="EMBL" id="RKT51492.1"/>
    </source>
</evidence>
<dbReference type="Proteomes" id="UP000269493">
    <property type="component" value="Unassembled WGS sequence"/>
</dbReference>
<comment type="caution">
    <text evidence="1">The sequence shown here is derived from an EMBL/GenBank/DDBJ whole genome shotgun (WGS) entry which is preliminary data.</text>
</comment>
<gene>
    <name evidence="1" type="ORF">BC742_1768</name>
</gene>
<sequence length="37" mass="4160">MKFLLNKEKILSSGFNMYMAEPIVSKNLMEALAAINV</sequence>
<protein>
    <submittedName>
        <fullName evidence="1">Uncharacterized protein</fullName>
    </submittedName>
</protein>
<evidence type="ECO:0000313" key="2">
    <source>
        <dbReference type="Proteomes" id="UP000269493"/>
    </source>
</evidence>